<keyword evidence="3" id="KW-0964">Secreted</keyword>
<dbReference type="InterPro" id="IPR023828">
    <property type="entry name" value="Peptidase_S8_Ser-AS"/>
</dbReference>
<evidence type="ECO:0000256" key="4">
    <source>
        <dbReference type="ARBA" id="ARBA00022670"/>
    </source>
</evidence>
<evidence type="ECO:0000256" key="2">
    <source>
        <dbReference type="ARBA" id="ARBA00011073"/>
    </source>
</evidence>
<dbReference type="PANTHER" id="PTHR43806">
    <property type="entry name" value="PEPTIDASE S8"/>
    <property type="match status" value="1"/>
</dbReference>
<dbReference type="PROSITE" id="PS51892">
    <property type="entry name" value="SUBTILASE"/>
    <property type="match status" value="1"/>
</dbReference>
<keyword evidence="5 7" id="KW-0378">Hydrolase</keyword>
<dbReference type="InterPro" id="IPR036852">
    <property type="entry name" value="Peptidase_S8/S53_dom_sf"/>
</dbReference>
<dbReference type="STRING" id="158190.SpiGrapes_1254"/>
<dbReference type="GO" id="GO:0005576">
    <property type="term" value="C:extracellular region"/>
    <property type="evidence" value="ECO:0007669"/>
    <property type="project" value="UniProtKB-SubCell"/>
</dbReference>
<dbReference type="PRINTS" id="PR00723">
    <property type="entry name" value="SUBTILISIN"/>
</dbReference>
<feature type="active site" description="Charge relay system" evidence="7">
    <location>
        <position position="470"/>
    </location>
</feature>
<reference evidence="9 10" key="1">
    <citation type="submission" date="2011-11" db="EMBL/GenBank/DDBJ databases">
        <title>Complete sequence of Spirochaeta sp. grapes.</title>
        <authorList>
            <consortium name="US DOE Joint Genome Institute"/>
            <person name="Lucas S."/>
            <person name="Han J."/>
            <person name="Lapidus A."/>
            <person name="Cheng J.-F."/>
            <person name="Goodwin L."/>
            <person name="Pitluck S."/>
            <person name="Peters L."/>
            <person name="Ovchinnikova G."/>
            <person name="Munk A.C."/>
            <person name="Detter J.C."/>
            <person name="Han C."/>
            <person name="Tapia R."/>
            <person name="Land M."/>
            <person name="Hauser L."/>
            <person name="Kyrpides N."/>
            <person name="Ivanova N."/>
            <person name="Pagani I."/>
            <person name="Ritalahtilisa K."/>
            <person name="Loeffler F."/>
            <person name="Woyke T."/>
        </authorList>
    </citation>
    <scope>NUCLEOTIDE SEQUENCE [LARGE SCALE GENOMIC DNA]</scope>
    <source>
        <strain evidence="10">ATCC BAA-1885 / DSM 22778 / Grapes</strain>
    </source>
</reference>
<dbReference type="SUPFAM" id="SSF52743">
    <property type="entry name" value="Subtilisin-like"/>
    <property type="match status" value="1"/>
</dbReference>
<evidence type="ECO:0000259" key="8">
    <source>
        <dbReference type="Pfam" id="PF00082"/>
    </source>
</evidence>
<dbReference type="AlphaFoldDB" id="G8QTA1"/>
<evidence type="ECO:0000256" key="3">
    <source>
        <dbReference type="ARBA" id="ARBA00022525"/>
    </source>
</evidence>
<evidence type="ECO:0000256" key="1">
    <source>
        <dbReference type="ARBA" id="ARBA00004613"/>
    </source>
</evidence>
<name>G8QTA1_SPHPG</name>
<gene>
    <name evidence="9" type="ordered locus">SpiGrapes_1254</name>
</gene>
<dbReference type="KEGG" id="sgp:SpiGrapes_1254"/>
<dbReference type="Proteomes" id="UP000005632">
    <property type="component" value="Chromosome"/>
</dbReference>
<feature type="active site" description="Charge relay system" evidence="7">
    <location>
        <position position="256"/>
    </location>
</feature>
<sequence length="637" mass="66385">MQKKSITKSNKKVRSFLIFSVLLLSAVFMFSSLVGCADGVSLPSDGGTLPGDGGPTTPTSFSLSGTWSSYVASASLQAAAVSSDSLSSRSVASSPLLEVLGEVTSFVTGSSTPDEPVDSFIIGYVQDSSEVSSNAKRATARDQRPGESLGWKFLDQRASSVVQNLPFDKVQIPANLLEQYKEGSSYNLKSIKDDLNASLSSDAIAYVEPDYRRKAFAAPNDTYYTSQWNMQTGFIDLPQMRSITTGSSSVIVAVIDTGVDQSLDDLALTHFVSGYDFVNNDNDPTDDGGHGTHVTGTIAQSTNNGKGVSGIAPGVSIMPIKVLASDGSGSVSALVAGIRYAVDNGASIINLSLGGSEVSQAEIDACAYAQQHGVLIVASAGNEGVTTKNYPAAIDSVLSVGAVGYSNLSNRSSYSNYGDWVDVMAYGGSLNANNSMPSITLPNGIVTTDGIIQQTIVNGQAGYYFYVGTSMASPHVAGLAALLKSVNPSFSATELYNRICDTAETSRSDYGLGKYGVIQPMKAIAGDVVPDPVPDPDPVPEPDPEPAVYQVSDSVSSSFADTSVLAAAWNFSAAPGSISLSLHTPAEDTGTYSLALQNANGQVVTSGKTNAPNVLDLSYTVASGYQGVYTLVVRYTP</sequence>
<evidence type="ECO:0000313" key="9">
    <source>
        <dbReference type="EMBL" id="AEV29068.1"/>
    </source>
</evidence>
<dbReference type="PROSITE" id="PS00138">
    <property type="entry name" value="SUBTILASE_SER"/>
    <property type="match status" value="1"/>
</dbReference>
<dbReference type="HOGENOM" id="CLU_429539_0_0_12"/>
<keyword evidence="10" id="KW-1185">Reference proteome</keyword>
<dbReference type="OrthoDB" id="9762689at2"/>
<proteinExistence type="inferred from homology"/>
<feature type="domain" description="Peptidase S8/S53" evidence="8">
    <location>
        <begin position="248"/>
        <end position="508"/>
    </location>
</feature>
<dbReference type="InterPro" id="IPR034084">
    <property type="entry name" value="Thermitase-like_dom"/>
</dbReference>
<dbReference type="CDD" id="cd07484">
    <property type="entry name" value="Peptidases_S8_Thermitase_like"/>
    <property type="match status" value="1"/>
</dbReference>
<evidence type="ECO:0000256" key="5">
    <source>
        <dbReference type="ARBA" id="ARBA00022801"/>
    </source>
</evidence>
<evidence type="ECO:0000313" key="10">
    <source>
        <dbReference type="Proteomes" id="UP000005632"/>
    </source>
</evidence>
<accession>G8QTA1</accession>
<comment type="similarity">
    <text evidence="2 7">Belongs to the peptidase S8 family.</text>
</comment>
<dbReference type="Gene3D" id="3.40.50.200">
    <property type="entry name" value="Peptidase S8/S53 domain"/>
    <property type="match status" value="1"/>
</dbReference>
<dbReference type="InterPro" id="IPR000209">
    <property type="entry name" value="Peptidase_S8/S53_dom"/>
</dbReference>
<keyword evidence="4 7" id="KW-0645">Protease</keyword>
<dbReference type="GO" id="GO:0006508">
    <property type="term" value="P:proteolysis"/>
    <property type="evidence" value="ECO:0007669"/>
    <property type="project" value="UniProtKB-KW"/>
</dbReference>
<dbReference type="eggNOG" id="COG1404">
    <property type="taxonomic scope" value="Bacteria"/>
</dbReference>
<dbReference type="InterPro" id="IPR015500">
    <property type="entry name" value="Peptidase_S8_subtilisin-rel"/>
</dbReference>
<evidence type="ECO:0000256" key="7">
    <source>
        <dbReference type="PROSITE-ProRule" id="PRU01240"/>
    </source>
</evidence>
<organism evidence="9 10">
    <name type="scientific">Sphaerochaeta pleomorpha (strain ATCC BAA-1885 / DSM 22778 / Grapes)</name>
    <dbReference type="NCBI Taxonomy" id="158190"/>
    <lineage>
        <taxon>Bacteria</taxon>
        <taxon>Pseudomonadati</taxon>
        <taxon>Spirochaetota</taxon>
        <taxon>Spirochaetia</taxon>
        <taxon>Spirochaetales</taxon>
        <taxon>Sphaerochaetaceae</taxon>
        <taxon>Sphaerochaeta</taxon>
    </lineage>
</organism>
<comment type="subcellular location">
    <subcellularLocation>
        <location evidence="1">Secreted</location>
    </subcellularLocation>
</comment>
<dbReference type="EMBL" id="CP003155">
    <property type="protein sequence ID" value="AEV29068.1"/>
    <property type="molecule type" value="Genomic_DNA"/>
</dbReference>
<dbReference type="InterPro" id="IPR050131">
    <property type="entry name" value="Peptidase_S8_subtilisin-like"/>
</dbReference>
<protein>
    <submittedName>
        <fullName evidence="9">Subtilisin-like serine protease</fullName>
    </submittedName>
</protein>
<dbReference type="Pfam" id="PF00082">
    <property type="entry name" value="Peptidase_S8"/>
    <property type="match status" value="1"/>
</dbReference>
<evidence type="ECO:0000256" key="6">
    <source>
        <dbReference type="ARBA" id="ARBA00022825"/>
    </source>
</evidence>
<dbReference type="GO" id="GO:0004252">
    <property type="term" value="F:serine-type endopeptidase activity"/>
    <property type="evidence" value="ECO:0007669"/>
    <property type="project" value="UniProtKB-UniRule"/>
</dbReference>
<dbReference type="PANTHER" id="PTHR43806:SF11">
    <property type="entry name" value="CEREVISIN-RELATED"/>
    <property type="match status" value="1"/>
</dbReference>
<feature type="active site" description="Charge relay system" evidence="7">
    <location>
        <position position="290"/>
    </location>
</feature>
<keyword evidence="6 7" id="KW-0720">Serine protease</keyword>